<sequence>MDADFRLKVFYAAACKLNFTKAANDLFITQPAVTKNIKELEQQTGVTLFERNGGRLMLTEAGEILKEHAKKILDQYNQADYALSLLNGKESGMLKLGASTTVSQYVIPTILALFHAKHPGIQLQLVNGNTEQIERGLLDKEIDLAITEGSASKNSIKYIPFLKDEIVLVTATANNRIQQIEDYNELKKLPLVMRENGSGTLAIIEQSLKEKAIHLPELDIRLQLGSSESIKEFLLHSNYYAFLSVHAITRYLQDGSLTIIEIADMDIHRKFYFAHMYGTLSALPNLFMKFAFQQQSHT</sequence>
<dbReference type="Gene3D" id="3.40.190.290">
    <property type="match status" value="1"/>
</dbReference>
<dbReference type="Pfam" id="PF00126">
    <property type="entry name" value="HTH_1"/>
    <property type="match status" value="1"/>
</dbReference>
<organism evidence="6 7">
    <name type="scientific">Danxiaibacter flavus</name>
    <dbReference type="NCBI Taxonomy" id="3049108"/>
    <lineage>
        <taxon>Bacteria</taxon>
        <taxon>Pseudomonadati</taxon>
        <taxon>Bacteroidota</taxon>
        <taxon>Chitinophagia</taxon>
        <taxon>Chitinophagales</taxon>
        <taxon>Chitinophagaceae</taxon>
        <taxon>Danxiaibacter</taxon>
    </lineage>
</organism>
<dbReference type="EMBL" id="JAULBC010000005">
    <property type="protein sequence ID" value="MEX6689055.1"/>
    <property type="molecule type" value="Genomic_DNA"/>
</dbReference>
<comment type="similarity">
    <text evidence="1">Belongs to the LysR transcriptional regulatory family.</text>
</comment>
<dbReference type="InterPro" id="IPR005119">
    <property type="entry name" value="LysR_subst-bd"/>
</dbReference>
<dbReference type="PRINTS" id="PR00039">
    <property type="entry name" value="HTHLYSR"/>
</dbReference>
<dbReference type="SUPFAM" id="SSF53850">
    <property type="entry name" value="Periplasmic binding protein-like II"/>
    <property type="match status" value="1"/>
</dbReference>
<dbReference type="InterPro" id="IPR036390">
    <property type="entry name" value="WH_DNA-bd_sf"/>
</dbReference>
<evidence type="ECO:0000313" key="6">
    <source>
        <dbReference type="EMBL" id="MEX6689055.1"/>
    </source>
</evidence>
<keyword evidence="2" id="KW-0805">Transcription regulation</keyword>
<reference evidence="6 7" key="1">
    <citation type="submission" date="2023-07" db="EMBL/GenBank/DDBJ databases">
        <authorList>
            <person name="Lian W.-H."/>
        </authorList>
    </citation>
    <scope>NUCLEOTIDE SEQUENCE [LARGE SCALE GENOMIC DNA]</scope>
    <source>
        <strain evidence="6 7">SYSU DXS3180</strain>
    </source>
</reference>
<gene>
    <name evidence="6" type="ORF">QTN47_16220</name>
</gene>
<keyword evidence="7" id="KW-1185">Reference proteome</keyword>
<evidence type="ECO:0000256" key="3">
    <source>
        <dbReference type="ARBA" id="ARBA00023125"/>
    </source>
</evidence>
<protein>
    <submittedName>
        <fullName evidence="6">LysR substrate-binding domain-containing protein</fullName>
    </submittedName>
</protein>
<evidence type="ECO:0000259" key="5">
    <source>
        <dbReference type="PROSITE" id="PS50931"/>
    </source>
</evidence>
<name>A0ABV3ZHU0_9BACT</name>
<keyword evidence="4" id="KW-0804">Transcription</keyword>
<keyword evidence="3" id="KW-0238">DNA-binding</keyword>
<dbReference type="InterPro" id="IPR036388">
    <property type="entry name" value="WH-like_DNA-bd_sf"/>
</dbReference>
<evidence type="ECO:0000256" key="2">
    <source>
        <dbReference type="ARBA" id="ARBA00023015"/>
    </source>
</evidence>
<dbReference type="RefSeq" id="WP_369330463.1">
    <property type="nucleotide sequence ID" value="NZ_JAULBC010000005.1"/>
</dbReference>
<dbReference type="Gene3D" id="1.10.10.10">
    <property type="entry name" value="Winged helix-like DNA-binding domain superfamily/Winged helix DNA-binding domain"/>
    <property type="match status" value="1"/>
</dbReference>
<dbReference type="PROSITE" id="PS50931">
    <property type="entry name" value="HTH_LYSR"/>
    <property type="match status" value="1"/>
</dbReference>
<evidence type="ECO:0000256" key="1">
    <source>
        <dbReference type="ARBA" id="ARBA00009437"/>
    </source>
</evidence>
<dbReference type="PANTHER" id="PTHR30126">
    <property type="entry name" value="HTH-TYPE TRANSCRIPTIONAL REGULATOR"/>
    <property type="match status" value="1"/>
</dbReference>
<dbReference type="InterPro" id="IPR000847">
    <property type="entry name" value="LysR_HTH_N"/>
</dbReference>
<dbReference type="PANTHER" id="PTHR30126:SF39">
    <property type="entry name" value="HTH-TYPE TRANSCRIPTIONAL REGULATOR CYSL"/>
    <property type="match status" value="1"/>
</dbReference>
<evidence type="ECO:0000313" key="7">
    <source>
        <dbReference type="Proteomes" id="UP001560573"/>
    </source>
</evidence>
<feature type="domain" description="HTH lysR-type" evidence="5">
    <location>
        <begin position="1"/>
        <end position="59"/>
    </location>
</feature>
<dbReference type="Pfam" id="PF03466">
    <property type="entry name" value="LysR_substrate"/>
    <property type="match status" value="1"/>
</dbReference>
<comment type="caution">
    <text evidence="6">The sequence shown here is derived from an EMBL/GenBank/DDBJ whole genome shotgun (WGS) entry which is preliminary data.</text>
</comment>
<dbReference type="SUPFAM" id="SSF46785">
    <property type="entry name" value="Winged helix' DNA-binding domain"/>
    <property type="match status" value="1"/>
</dbReference>
<dbReference type="Proteomes" id="UP001560573">
    <property type="component" value="Unassembled WGS sequence"/>
</dbReference>
<evidence type="ECO:0000256" key="4">
    <source>
        <dbReference type="ARBA" id="ARBA00023163"/>
    </source>
</evidence>
<accession>A0ABV3ZHU0</accession>
<proteinExistence type="inferred from homology"/>